<dbReference type="InterPro" id="IPR050109">
    <property type="entry name" value="HTH-type_TetR-like_transc_reg"/>
</dbReference>
<evidence type="ECO:0000313" key="7">
    <source>
        <dbReference type="EMBL" id="OQM77215.1"/>
    </source>
</evidence>
<dbReference type="GO" id="GO:0000976">
    <property type="term" value="F:transcription cis-regulatory region binding"/>
    <property type="evidence" value="ECO:0007669"/>
    <property type="project" value="TreeGrafter"/>
</dbReference>
<evidence type="ECO:0000256" key="2">
    <source>
        <dbReference type="ARBA" id="ARBA00023015"/>
    </source>
</evidence>
<reference evidence="7 8" key="1">
    <citation type="journal article" date="2016" name="Int. J. Syst. Evol. Microbiol.">
        <title>Pseudaminobacter manganicus sp. nov., isolated from sludge of a manganese mine.</title>
        <authorList>
            <person name="Li J."/>
            <person name="Huang J."/>
            <person name="Liao S."/>
            <person name="Wang G."/>
        </authorList>
    </citation>
    <scope>NUCLEOTIDE SEQUENCE [LARGE SCALE GENOMIC DNA]</scope>
    <source>
        <strain evidence="7 8">JH-7</strain>
    </source>
</reference>
<feature type="domain" description="HTH tetR-type" evidence="6">
    <location>
        <begin position="4"/>
        <end position="64"/>
    </location>
</feature>
<keyword evidence="2" id="KW-0805">Transcription regulation</keyword>
<dbReference type="GO" id="GO:0003700">
    <property type="term" value="F:DNA-binding transcription factor activity"/>
    <property type="evidence" value="ECO:0007669"/>
    <property type="project" value="TreeGrafter"/>
</dbReference>
<gene>
    <name evidence="7" type="ORF">BFN67_10580</name>
</gene>
<keyword evidence="8" id="KW-1185">Reference proteome</keyword>
<keyword evidence="4" id="KW-0804">Transcription</keyword>
<keyword evidence="1" id="KW-0678">Repressor</keyword>
<evidence type="ECO:0000256" key="5">
    <source>
        <dbReference type="PROSITE-ProRule" id="PRU00335"/>
    </source>
</evidence>
<organism evidence="7 8">
    <name type="scientific">Manganibacter manganicus</name>
    <dbReference type="NCBI Taxonomy" id="1873176"/>
    <lineage>
        <taxon>Bacteria</taxon>
        <taxon>Pseudomonadati</taxon>
        <taxon>Pseudomonadota</taxon>
        <taxon>Alphaproteobacteria</taxon>
        <taxon>Hyphomicrobiales</taxon>
        <taxon>Phyllobacteriaceae</taxon>
        <taxon>Manganibacter</taxon>
    </lineage>
</organism>
<dbReference type="Gene3D" id="1.10.357.10">
    <property type="entry name" value="Tetracycline Repressor, domain 2"/>
    <property type="match status" value="1"/>
</dbReference>
<dbReference type="Pfam" id="PF00440">
    <property type="entry name" value="TetR_N"/>
    <property type="match status" value="1"/>
</dbReference>
<dbReference type="PRINTS" id="PR00455">
    <property type="entry name" value="HTHTETR"/>
</dbReference>
<comment type="caution">
    <text evidence="7">The sequence shown here is derived from an EMBL/GenBank/DDBJ whole genome shotgun (WGS) entry which is preliminary data.</text>
</comment>
<evidence type="ECO:0000256" key="4">
    <source>
        <dbReference type="ARBA" id="ARBA00023163"/>
    </source>
</evidence>
<dbReference type="Pfam" id="PF13977">
    <property type="entry name" value="TetR_C_6"/>
    <property type="match status" value="1"/>
</dbReference>
<dbReference type="RefSeq" id="WP_080918050.1">
    <property type="nucleotide sequence ID" value="NZ_MDET01000002.1"/>
</dbReference>
<evidence type="ECO:0000256" key="1">
    <source>
        <dbReference type="ARBA" id="ARBA00022491"/>
    </source>
</evidence>
<sequence length="189" mass="20156">MPPAGKRQNIIDAAIRLMAAKGASGLTAAALATEAGVSKANVFHHFSTLDDVVLAAFEQFLLGMEAFAPKPEMTLRAWLEGLGVETVTLMDAQPRLTGAYFAFVSRAQTDERLRRRMAETVALGEQGFAAAIAALAPGRFTPAETAALASLILIAGDGLAVHRHLFPERAAEQDAAWRGFVDRIAPQEN</sequence>
<dbReference type="OrthoDB" id="9811084at2"/>
<dbReference type="PANTHER" id="PTHR30055">
    <property type="entry name" value="HTH-TYPE TRANSCRIPTIONAL REGULATOR RUTR"/>
    <property type="match status" value="1"/>
</dbReference>
<dbReference type="SUPFAM" id="SSF46689">
    <property type="entry name" value="Homeodomain-like"/>
    <property type="match status" value="1"/>
</dbReference>
<dbReference type="AlphaFoldDB" id="A0A1V8RVN6"/>
<dbReference type="PROSITE" id="PS50977">
    <property type="entry name" value="HTH_TETR_2"/>
    <property type="match status" value="1"/>
</dbReference>
<dbReference type="InterPro" id="IPR039538">
    <property type="entry name" value="BetI_C"/>
</dbReference>
<evidence type="ECO:0000313" key="8">
    <source>
        <dbReference type="Proteomes" id="UP000191905"/>
    </source>
</evidence>
<name>A0A1V8RVN6_9HYPH</name>
<keyword evidence="3 5" id="KW-0238">DNA-binding</keyword>
<dbReference type="SUPFAM" id="SSF48498">
    <property type="entry name" value="Tetracyclin repressor-like, C-terminal domain"/>
    <property type="match status" value="1"/>
</dbReference>
<dbReference type="InterPro" id="IPR009057">
    <property type="entry name" value="Homeodomain-like_sf"/>
</dbReference>
<protein>
    <recommendedName>
        <fullName evidence="6">HTH tetR-type domain-containing protein</fullName>
    </recommendedName>
</protein>
<dbReference type="STRING" id="1873176.BFN67_10580"/>
<dbReference type="Proteomes" id="UP000191905">
    <property type="component" value="Unassembled WGS sequence"/>
</dbReference>
<feature type="DNA-binding region" description="H-T-H motif" evidence="5">
    <location>
        <begin position="27"/>
        <end position="46"/>
    </location>
</feature>
<accession>A0A1V8RVN6</accession>
<dbReference type="PANTHER" id="PTHR30055:SF234">
    <property type="entry name" value="HTH-TYPE TRANSCRIPTIONAL REGULATOR BETI"/>
    <property type="match status" value="1"/>
</dbReference>
<evidence type="ECO:0000256" key="3">
    <source>
        <dbReference type="ARBA" id="ARBA00023125"/>
    </source>
</evidence>
<dbReference type="InterPro" id="IPR036271">
    <property type="entry name" value="Tet_transcr_reg_TetR-rel_C_sf"/>
</dbReference>
<proteinExistence type="predicted"/>
<dbReference type="EMBL" id="MDET01000002">
    <property type="protein sequence ID" value="OQM77215.1"/>
    <property type="molecule type" value="Genomic_DNA"/>
</dbReference>
<dbReference type="InterPro" id="IPR001647">
    <property type="entry name" value="HTH_TetR"/>
</dbReference>
<evidence type="ECO:0000259" key="6">
    <source>
        <dbReference type="PROSITE" id="PS50977"/>
    </source>
</evidence>